<dbReference type="Proteomes" id="UP000287224">
    <property type="component" value="Unassembled WGS sequence"/>
</dbReference>
<protein>
    <recommendedName>
        <fullName evidence="3">Pyrrolo-quinoline quinone</fullName>
    </recommendedName>
</protein>
<evidence type="ECO:0000313" key="2">
    <source>
        <dbReference type="Proteomes" id="UP000287224"/>
    </source>
</evidence>
<dbReference type="InterPro" id="IPR015943">
    <property type="entry name" value="WD40/YVTN_repeat-like_dom_sf"/>
</dbReference>
<keyword evidence="2" id="KW-1185">Reference proteome</keyword>
<proteinExistence type="predicted"/>
<dbReference type="RefSeq" id="WP_126596753.1">
    <property type="nucleotide sequence ID" value="NZ_BIFQ01000001.1"/>
</dbReference>
<accession>A0A401ZGC3</accession>
<name>A0A401ZGC3_9CHLR</name>
<dbReference type="EMBL" id="BIFQ01000001">
    <property type="protein sequence ID" value="GCE05738.1"/>
    <property type="molecule type" value="Genomic_DNA"/>
</dbReference>
<comment type="caution">
    <text evidence="1">The sequence shown here is derived from an EMBL/GenBank/DDBJ whole genome shotgun (WGS) entry which is preliminary data.</text>
</comment>
<reference evidence="2" key="1">
    <citation type="submission" date="2018-12" db="EMBL/GenBank/DDBJ databases">
        <title>Tengunoibacter tsumagoiensis gen. nov., sp. nov., Dictyobacter kobayashii sp. nov., D. alpinus sp. nov., and D. joshuensis sp. nov. and description of Dictyobacteraceae fam. nov. within the order Ktedonobacterales isolated from Tengu-no-mugimeshi.</title>
        <authorList>
            <person name="Wang C.M."/>
            <person name="Zheng Y."/>
            <person name="Sakai Y."/>
            <person name="Toyoda A."/>
            <person name="Minakuchi Y."/>
            <person name="Abe K."/>
            <person name="Yokota A."/>
            <person name="Yabe S."/>
        </authorList>
    </citation>
    <scope>NUCLEOTIDE SEQUENCE [LARGE SCALE GENOMIC DNA]</scope>
    <source>
        <strain evidence="2">S-27</strain>
    </source>
</reference>
<dbReference type="InterPro" id="IPR011047">
    <property type="entry name" value="Quinoprotein_ADH-like_sf"/>
</dbReference>
<evidence type="ECO:0000313" key="1">
    <source>
        <dbReference type="EMBL" id="GCE05738.1"/>
    </source>
</evidence>
<dbReference type="AlphaFoldDB" id="A0A401ZGC3"/>
<dbReference type="SUPFAM" id="SSF50998">
    <property type="entry name" value="Quinoprotein alcohol dehydrogenase-like"/>
    <property type="match status" value="1"/>
</dbReference>
<evidence type="ECO:0008006" key="3">
    <source>
        <dbReference type="Google" id="ProtNLM"/>
    </source>
</evidence>
<gene>
    <name evidence="1" type="ORF">KDAU_30670</name>
</gene>
<sequence length="96" mass="10517">MGLRVIVRGTPVVVAAQSQAIYLRTDQGVTALNLRDGSLLWHYTIGNSDGAAQPQGYVVQIQQGIIYLLFNRNTSLSALRVLDKEILWHTPLTLAG</sequence>
<dbReference type="Gene3D" id="2.130.10.10">
    <property type="entry name" value="YVTN repeat-like/Quinoprotein amine dehydrogenase"/>
    <property type="match status" value="1"/>
</dbReference>
<organism evidence="1 2">
    <name type="scientific">Dictyobacter aurantiacus</name>
    <dbReference type="NCBI Taxonomy" id="1936993"/>
    <lineage>
        <taxon>Bacteria</taxon>
        <taxon>Bacillati</taxon>
        <taxon>Chloroflexota</taxon>
        <taxon>Ktedonobacteria</taxon>
        <taxon>Ktedonobacterales</taxon>
        <taxon>Dictyobacteraceae</taxon>
        <taxon>Dictyobacter</taxon>
    </lineage>
</organism>